<keyword evidence="10" id="KW-0675">Receptor</keyword>
<sequence length="968" mass="106716">MKSMGFRRTALCMALGVCLTSALSLNQAHAANTDGSLVGRTAPNAEVTVRNPATGFVRTVRADDSGNYRFPFLPVGEYQVEVVADGQALSQPAQTTISLGNATTLNIAAGGSATDLAAVQVIGSRVVSAVDVTSTEIATNISREEVARLPVQRDIIDVATLAPGVNRGEFGGISFGGSSVAENTVYINGLNVTDFYNRVGFSSLPFSFLEEFQIKTGGYSVEYGRSTGGVINAVTRRGTNEFHAGADIVIDGLWQGNGRNYAPTLYTRWDDSDENNYSVWGSGALIKDRLFFFGIYEKRDLDSQNTDDGGGNFFENHGDNDFWGAKVDWQINDANLLEVFGFSDKNDTTQDVFGFDADAGTRGDFRNRIINKTGGDNWAATYTGYFTDTFSMKAMYGENERSASAIGVNDDRCSLVQDQRVNTSFIGCTSNTSVIDRTDTREAMRLDFEWNLGDHLLRFGADHENNTSDYSSRYPGDGLRYEVNNAGARVNGVTVPAGTVYVRTRQVANQGTFETENEAYYIEDNWNVTPNLLLNLGVRIESFDNKDAAGNSYIKLNDMIAPRFGFSWDLNGDGRSKVFGNAGRYFLPVANVINIKQAGPFLDARRFYFWDGTFASGDNPIPGLGAEIGTVDDSQGDGSVADFRGEVDKDMDPVYQDEFILGFQQMLGEKWSWGVSGTYRKMHNAIDDMEVVNSCGDSGFVMANPGKDLTYYTDTDCDGESDGFVTIDTSQTGWELRDGTMIGWENPKRTYRAIELQLDRAWDDKWAFNATYVWSMSKGNYEGPVNSDTDFADSGRTEAFDNPFVEIGGYGYLPNDHRHQIKLRGNYAITDNWTIGATLDAASGRPMSEYGAGNPYDDNEFLTHYICESDPSLCYTDQGQWRLSRRGAYDTLPWTYNLGLSVAYNTTLGPVKLNAKFAVYNVLNEQTVIERNETLQEEEGVGLMNPFFGNPTAFQAPRNAQFILSLSY</sequence>
<evidence type="ECO:0000259" key="8">
    <source>
        <dbReference type="Pfam" id="PF07715"/>
    </source>
</evidence>
<dbReference type="SUPFAM" id="SSF56935">
    <property type="entry name" value="Porins"/>
    <property type="match status" value="1"/>
</dbReference>
<evidence type="ECO:0000256" key="1">
    <source>
        <dbReference type="ARBA" id="ARBA00004571"/>
    </source>
</evidence>
<gene>
    <name evidence="10" type="ORF">DX912_16885</name>
</gene>
<dbReference type="Proteomes" id="UP000256829">
    <property type="component" value="Unassembled WGS sequence"/>
</dbReference>
<dbReference type="PANTHER" id="PTHR30069:SF46">
    <property type="entry name" value="OAR PROTEIN"/>
    <property type="match status" value="1"/>
</dbReference>
<dbReference type="PROSITE" id="PS52016">
    <property type="entry name" value="TONB_DEPENDENT_REC_3"/>
    <property type="match status" value="1"/>
</dbReference>
<reference evidence="10 11" key="1">
    <citation type="submission" date="2018-08" db="EMBL/GenBank/DDBJ databases">
        <title>Lysobacter soli KCTC 22011, whole genome shotgun sequence.</title>
        <authorList>
            <person name="Zhang X."/>
            <person name="Feng G."/>
            <person name="Zhu H."/>
        </authorList>
    </citation>
    <scope>NUCLEOTIDE SEQUENCE [LARGE SCALE GENOMIC DNA]</scope>
    <source>
        <strain evidence="10 11">KCTC 22011</strain>
    </source>
</reference>
<keyword evidence="11" id="KW-1185">Reference proteome</keyword>
<dbReference type="AlphaFoldDB" id="A0A3D8V7V8"/>
<dbReference type="Pfam" id="PF13620">
    <property type="entry name" value="CarboxypepD_reg"/>
    <property type="match status" value="1"/>
</dbReference>
<comment type="caution">
    <text evidence="10">The sequence shown here is derived from an EMBL/GenBank/DDBJ whole genome shotgun (WGS) entry which is preliminary data.</text>
</comment>
<keyword evidence="5 7" id="KW-0472">Membrane</keyword>
<dbReference type="OrthoDB" id="9768147at2"/>
<evidence type="ECO:0000256" key="5">
    <source>
        <dbReference type="ARBA" id="ARBA00023136"/>
    </source>
</evidence>
<keyword evidence="3 7" id="KW-1134">Transmembrane beta strand</keyword>
<dbReference type="GO" id="GO:0009279">
    <property type="term" value="C:cell outer membrane"/>
    <property type="evidence" value="ECO:0007669"/>
    <property type="project" value="UniProtKB-SubCell"/>
</dbReference>
<feature type="domain" description="TonB-dependent transporter Oar-like beta-barrel" evidence="9">
    <location>
        <begin position="311"/>
        <end position="544"/>
    </location>
</feature>
<comment type="similarity">
    <text evidence="7">Belongs to the TonB-dependent receptor family.</text>
</comment>
<dbReference type="InterPro" id="IPR037066">
    <property type="entry name" value="Plug_dom_sf"/>
</dbReference>
<dbReference type="InterPro" id="IPR012910">
    <property type="entry name" value="Plug_dom"/>
</dbReference>
<dbReference type="GO" id="GO:0044718">
    <property type="term" value="P:siderophore transmembrane transport"/>
    <property type="evidence" value="ECO:0007669"/>
    <property type="project" value="TreeGrafter"/>
</dbReference>
<evidence type="ECO:0000313" key="10">
    <source>
        <dbReference type="EMBL" id="RDY65507.1"/>
    </source>
</evidence>
<dbReference type="Gene3D" id="2.60.40.1120">
    <property type="entry name" value="Carboxypeptidase-like, regulatory domain"/>
    <property type="match status" value="1"/>
</dbReference>
<keyword evidence="6 7" id="KW-0998">Cell outer membrane</keyword>
<feature type="domain" description="TonB-dependent transporter Oar-like beta-barrel" evidence="9">
    <location>
        <begin position="558"/>
        <end position="829"/>
    </location>
</feature>
<accession>A0A3D8V7V8</accession>
<dbReference type="InterPro" id="IPR039426">
    <property type="entry name" value="TonB-dep_rcpt-like"/>
</dbReference>
<evidence type="ECO:0000256" key="6">
    <source>
        <dbReference type="ARBA" id="ARBA00023237"/>
    </source>
</evidence>
<keyword evidence="2 7" id="KW-0813">Transport</keyword>
<dbReference type="GO" id="GO:0015344">
    <property type="term" value="F:siderophore uptake transmembrane transporter activity"/>
    <property type="evidence" value="ECO:0007669"/>
    <property type="project" value="TreeGrafter"/>
</dbReference>
<dbReference type="Pfam" id="PF25183">
    <property type="entry name" value="OMP_b-brl_4"/>
    <property type="match status" value="2"/>
</dbReference>
<evidence type="ECO:0000259" key="9">
    <source>
        <dbReference type="Pfam" id="PF25183"/>
    </source>
</evidence>
<dbReference type="SUPFAM" id="SSF49478">
    <property type="entry name" value="Cna protein B-type domain"/>
    <property type="match status" value="1"/>
</dbReference>
<dbReference type="RefSeq" id="WP_115844490.1">
    <property type="nucleotide sequence ID" value="NZ_CP046603.1"/>
</dbReference>
<evidence type="ECO:0000256" key="7">
    <source>
        <dbReference type="PROSITE-ProRule" id="PRU01360"/>
    </source>
</evidence>
<evidence type="ECO:0000256" key="4">
    <source>
        <dbReference type="ARBA" id="ARBA00022692"/>
    </source>
</evidence>
<evidence type="ECO:0000256" key="2">
    <source>
        <dbReference type="ARBA" id="ARBA00022448"/>
    </source>
</evidence>
<evidence type="ECO:0000313" key="11">
    <source>
        <dbReference type="Proteomes" id="UP000256829"/>
    </source>
</evidence>
<organism evidence="10 11">
    <name type="scientific">Lysobacter soli</name>
    <dbReference type="NCBI Taxonomy" id="453783"/>
    <lineage>
        <taxon>Bacteria</taxon>
        <taxon>Pseudomonadati</taxon>
        <taxon>Pseudomonadota</taxon>
        <taxon>Gammaproteobacteria</taxon>
        <taxon>Lysobacterales</taxon>
        <taxon>Lysobacteraceae</taxon>
        <taxon>Lysobacter</taxon>
    </lineage>
</organism>
<comment type="subcellular location">
    <subcellularLocation>
        <location evidence="1 7">Cell outer membrane</location>
        <topology evidence="1 7">Multi-pass membrane protein</topology>
    </subcellularLocation>
</comment>
<proteinExistence type="inferred from homology"/>
<keyword evidence="4 7" id="KW-0812">Transmembrane</keyword>
<dbReference type="EMBL" id="QTJR01000017">
    <property type="protein sequence ID" value="RDY65507.1"/>
    <property type="molecule type" value="Genomic_DNA"/>
</dbReference>
<dbReference type="Pfam" id="PF07715">
    <property type="entry name" value="Plug"/>
    <property type="match status" value="1"/>
</dbReference>
<dbReference type="Gene3D" id="2.170.130.10">
    <property type="entry name" value="TonB-dependent receptor, plug domain"/>
    <property type="match status" value="1"/>
</dbReference>
<name>A0A3D8V7V8_9GAMM</name>
<dbReference type="Gene3D" id="2.40.170.20">
    <property type="entry name" value="TonB-dependent receptor, beta-barrel domain"/>
    <property type="match status" value="1"/>
</dbReference>
<feature type="domain" description="TonB-dependent receptor plug" evidence="8">
    <location>
        <begin position="135"/>
        <end position="230"/>
    </location>
</feature>
<evidence type="ECO:0000256" key="3">
    <source>
        <dbReference type="ARBA" id="ARBA00022452"/>
    </source>
</evidence>
<protein>
    <submittedName>
        <fullName evidence="10">TonB-dependent receptor</fullName>
    </submittedName>
</protein>
<dbReference type="InterPro" id="IPR057601">
    <property type="entry name" value="Oar-like_b-barrel"/>
</dbReference>
<dbReference type="PANTHER" id="PTHR30069">
    <property type="entry name" value="TONB-DEPENDENT OUTER MEMBRANE RECEPTOR"/>
    <property type="match status" value="1"/>
</dbReference>
<dbReference type="InterPro" id="IPR036942">
    <property type="entry name" value="Beta-barrel_TonB_sf"/>
</dbReference>